<feature type="binding site" evidence="8">
    <location>
        <begin position="7"/>
        <end position="9"/>
    </location>
    <ligand>
        <name>GTP</name>
        <dbReference type="ChEBI" id="CHEBI:37565"/>
    </ligand>
</feature>
<dbReference type="RefSeq" id="WP_160796378.1">
    <property type="nucleotide sequence ID" value="NZ_WSSB01000006.1"/>
</dbReference>
<evidence type="ECO:0000256" key="8">
    <source>
        <dbReference type="HAMAP-Rule" id="MF_00316"/>
    </source>
</evidence>
<accession>A0A845BS43</accession>
<keyword evidence="3 8" id="KW-0479">Metal-binding</keyword>
<dbReference type="PANTHER" id="PTHR19136:SF81">
    <property type="entry name" value="MOLYBDENUM COFACTOR GUANYLYLTRANSFERASE"/>
    <property type="match status" value="1"/>
</dbReference>
<keyword evidence="7 8" id="KW-0501">Molybdenum cofactor biosynthesis</keyword>
<evidence type="ECO:0000259" key="9">
    <source>
        <dbReference type="Pfam" id="PF12804"/>
    </source>
</evidence>
<sequence>MIAGLLLAGGQGQRMGGVDKGQVLLAGKPLAMHVAHCLLSQVDVLYISANRSLDAYAQWGQVVCDLPRFAGQGPLAGMASVAAVLPDAVDYVLVAPCDVPALPPDTCRCLLAALQAAPAAGAAYAVSCDGPQPAVALVRRAALAQLAPCLDEGQRAIRHWLARVGATPVLFADAAAFANANDAQALAALEARFSLSPQTGSEHA</sequence>
<reference evidence="10 11" key="1">
    <citation type="submission" date="2019-12" db="EMBL/GenBank/DDBJ databases">
        <title>Neisseriaceae gen. nov. sp. Genome sequencing and assembly.</title>
        <authorList>
            <person name="Liu Z."/>
            <person name="Li A."/>
        </authorList>
    </citation>
    <scope>NUCLEOTIDE SEQUENCE [LARGE SCALE GENOMIC DNA]</scope>
    <source>
        <strain evidence="10 11">B2N2-7</strain>
    </source>
</reference>
<comment type="domain">
    <text evidence="8">The N-terminal domain determines nucleotide recognition and specific binding, while the C-terminal domain determines the specific binding to the target protein.</text>
</comment>
<keyword evidence="4 8" id="KW-0547">Nucleotide-binding</keyword>
<comment type="catalytic activity">
    <reaction evidence="8">
        <text>Mo-molybdopterin + GTP + H(+) = Mo-molybdopterin guanine dinucleotide + diphosphate</text>
        <dbReference type="Rhea" id="RHEA:34243"/>
        <dbReference type="ChEBI" id="CHEBI:15378"/>
        <dbReference type="ChEBI" id="CHEBI:33019"/>
        <dbReference type="ChEBI" id="CHEBI:37565"/>
        <dbReference type="ChEBI" id="CHEBI:71302"/>
        <dbReference type="ChEBI" id="CHEBI:71310"/>
        <dbReference type="EC" id="2.7.7.77"/>
    </reaction>
</comment>
<gene>
    <name evidence="8 10" type="primary">mobA</name>
    <name evidence="10" type="ORF">GQF02_08580</name>
</gene>
<dbReference type="InterPro" id="IPR013482">
    <property type="entry name" value="Molybde_CF_guanTrfase"/>
</dbReference>
<dbReference type="GO" id="GO:1902758">
    <property type="term" value="P:bis(molybdopterin guanine dinucleotide)molybdenum biosynthetic process"/>
    <property type="evidence" value="ECO:0007669"/>
    <property type="project" value="TreeGrafter"/>
</dbReference>
<comment type="function">
    <text evidence="8">Transfers a GMP moiety from GTP to Mo-molybdopterin (Mo-MPT) cofactor (Moco or molybdenum cofactor) to form Mo-molybdopterin guanine dinucleotide (Mo-MGD) cofactor.</text>
</comment>
<dbReference type="SUPFAM" id="SSF53448">
    <property type="entry name" value="Nucleotide-diphospho-sugar transferases"/>
    <property type="match status" value="1"/>
</dbReference>
<dbReference type="GO" id="GO:0005737">
    <property type="term" value="C:cytoplasm"/>
    <property type="evidence" value="ECO:0007669"/>
    <property type="project" value="UniProtKB-SubCell"/>
</dbReference>
<dbReference type="HAMAP" id="MF_00316">
    <property type="entry name" value="MobA"/>
    <property type="match status" value="1"/>
</dbReference>
<dbReference type="CDD" id="cd02503">
    <property type="entry name" value="MobA"/>
    <property type="match status" value="1"/>
</dbReference>
<dbReference type="Gene3D" id="3.90.550.10">
    <property type="entry name" value="Spore Coat Polysaccharide Biosynthesis Protein SpsA, Chain A"/>
    <property type="match status" value="1"/>
</dbReference>
<evidence type="ECO:0000256" key="5">
    <source>
        <dbReference type="ARBA" id="ARBA00022842"/>
    </source>
</evidence>
<evidence type="ECO:0000256" key="3">
    <source>
        <dbReference type="ARBA" id="ARBA00022723"/>
    </source>
</evidence>
<evidence type="ECO:0000256" key="1">
    <source>
        <dbReference type="ARBA" id="ARBA00022490"/>
    </source>
</evidence>
<dbReference type="InterPro" id="IPR025877">
    <property type="entry name" value="MobA-like_NTP_Trfase"/>
</dbReference>
<dbReference type="NCBIfam" id="TIGR02665">
    <property type="entry name" value="molyb_mobA"/>
    <property type="match status" value="1"/>
</dbReference>
<feature type="binding site" evidence="8">
    <location>
        <position position="98"/>
    </location>
    <ligand>
        <name>GTP</name>
        <dbReference type="ChEBI" id="CHEBI:37565"/>
    </ligand>
</feature>
<keyword evidence="1 8" id="KW-0963">Cytoplasm</keyword>
<organism evidence="10 11">
    <name type="scientific">Craterilacuibacter sinensis</name>
    <dbReference type="NCBI Taxonomy" id="2686017"/>
    <lineage>
        <taxon>Bacteria</taxon>
        <taxon>Pseudomonadati</taxon>
        <taxon>Pseudomonadota</taxon>
        <taxon>Betaproteobacteria</taxon>
        <taxon>Neisseriales</taxon>
        <taxon>Neisseriaceae</taxon>
        <taxon>Craterilacuibacter</taxon>
    </lineage>
</organism>
<comment type="subcellular location">
    <subcellularLocation>
        <location evidence="8">Cytoplasm</location>
    </subcellularLocation>
</comment>
<comment type="caution">
    <text evidence="10">The sequence shown here is derived from an EMBL/GenBank/DDBJ whole genome shotgun (WGS) entry which is preliminary data.</text>
</comment>
<evidence type="ECO:0000256" key="2">
    <source>
        <dbReference type="ARBA" id="ARBA00022679"/>
    </source>
</evidence>
<comment type="caution">
    <text evidence="8">Lacks conserved residue(s) required for the propagation of feature annotation.</text>
</comment>
<evidence type="ECO:0000313" key="11">
    <source>
        <dbReference type="Proteomes" id="UP000467214"/>
    </source>
</evidence>
<comment type="subunit">
    <text evidence="8">Monomer.</text>
</comment>
<dbReference type="GO" id="GO:0005525">
    <property type="term" value="F:GTP binding"/>
    <property type="evidence" value="ECO:0007669"/>
    <property type="project" value="UniProtKB-UniRule"/>
</dbReference>
<evidence type="ECO:0000256" key="4">
    <source>
        <dbReference type="ARBA" id="ARBA00022741"/>
    </source>
</evidence>
<dbReference type="InterPro" id="IPR029044">
    <property type="entry name" value="Nucleotide-diphossugar_trans"/>
</dbReference>
<dbReference type="PANTHER" id="PTHR19136">
    <property type="entry name" value="MOLYBDENUM COFACTOR GUANYLYLTRANSFERASE"/>
    <property type="match status" value="1"/>
</dbReference>
<protein>
    <recommendedName>
        <fullName evidence="8">Molybdenum cofactor guanylyltransferase</fullName>
        <shortName evidence="8">MoCo guanylyltransferase</shortName>
        <ecNumber evidence="8">2.7.7.77</ecNumber>
    </recommendedName>
    <alternativeName>
        <fullName evidence="8">GTP:molybdopterin guanylyltransferase</fullName>
    </alternativeName>
    <alternativeName>
        <fullName evidence="8">Mo-MPT guanylyltransferase</fullName>
    </alternativeName>
    <alternativeName>
        <fullName evidence="8">Molybdopterin guanylyltransferase</fullName>
    </alternativeName>
    <alternativeName>
        <fullName evidence="8">Molybdopterin-guanine dinucleotide synthase</fullName>
        <shortName evidence="8">MGD synthase</shortName>
    </alternativeName>
</protein>
<dbReference type="Proteomes" id="UP000467214">
    <property type="component" value="Unassembled WGS sequence"/>
</dbReference>
<keyword evidence="11" id="KW-1185">Reference proteome</keyword>
<dbReference type="EMBL" id="WSSB01000006">
    <property type="protein sequence ID" value="MXR37026.1"/>
    <property type="molecule type" value="Genomic_DNA"/>
</dbReference>
<evidence type="ECO:0000313" key="10">
    <source>
        <dbReference type="EMBL" id="MXR37026.1"/>
    </source>
</evidence>
<keyword evidence="5 8" id="KW-0460">Magnesium</keyword>
<dbReference type="EC" id="2.7.7.77" evidence="8"/>
<feature type="binding site" evidence="8">
    <location>
        <position position="65"/>
    </location>
    <ligand>
        <name>GTP</name>
        <dbReference type="ChEBI" id="CHEBI:37565"/>
    </ligand>
</feature>
<keyword evidence="10" id="KW-0548">Nucleotidyltransferase</keyword>
<comment type="cofactor">
    <cofactor evidence="8">
        <name>Mg(2+)</name>
        <dbReference type="ChEBI" id="CHEBI:18420"/>
    </cofactor>
</comment>
<keyword evidence="2 8" id="KW-0808">Transferase</keyword>
<dbReference type="GO" id="GO:0046872">
    <property type="term" value="F:metal ion binding"/>
    <property type="evidence" value="ECO:0007669"/>
    <property type="project" value="UniProtKB-KW"/>
</dbReference>
<feature type="binding site" evidence="8">
    <location>
        <position position="20"/>
    </location>
    <ligand>
        <name>GTP</name>
        <dbReference type="ChEBI" id="CHEBI:37565"/>
    </ligand>
</feature>
<proteinExistence type="inferred from homology"/>
<dbReference type="AlphaFoldDB" id="A0A845BS43"/>
<dbReference type="GO" id="GO:0061603">
    <property type="term" value="F:molybdenum cofactor guanylyltransferase activity"/>
    <property type="evidence" value="ECO:0007669"/>
    <property type="project" value="UniProtKB-EC"/>
</dbReference>
<dbReference type="Pfam" id="PF12804">
    <property type="entry name" value="NTP_transf_3"/>
    <property type="match status" value="1"/>
</dbReference>
<comment type="similarity">
    <text evidence="8">Belongs to the MobA family.</text>
</comment>
<name>A0A845BS43_9NEIS</name>
<keyword evidence="6 8" id="KW-0342">GTP-binding</keyword>
<feature type="binding site" evidence="8">
    <location>
        <position position="98"/>
    </location>
    <ligand>
        <name>Mg(2+)</name>
        <dbReference type="ChEBI" id="CHEBI:18420"/>
    </ligand>
</feature>
<evidence type="ECO:0000256" key="7">
    <source>
        <dbReference type="ARBA" id="ARBA00023150"/>
    </source>
</evidence>
<evidence type="ECO:0000256" key="6">
    <source>
        <dbReference type="ARBA" id="ARBA00023134"/>
    </source>
</evidence>
<feature type="domain" description="MobA-like NTP transferase" evidence="9">
    <location>
        <begin position="4"/>
        <end position="162"/>
    </location>
</feature>